<reference evidence="7 8" key="1">
    <citation type="journal article" date="2019" name="PLoS Biol.">
        <title>Sex chromosomes control vertical transmission of feminizing Wolbachia symbionts in an isopod.</title>
        <authorList>
            <person name="Becking T."/>
            <person name="Chebbi M.A."/>
            <person name="Giraud I."/>
            <person name="Moumen B."/>
            <person name="Laverre T."/>
            <person name="Caubet Y."/>
            <person name="Peccoud J."/>
            <person name="Gilbert C."/>
            <person name="Cordaux R."/>
        </authorList>
    </citation>
    <scope>NUCLEOTIDE SEQUENCE [LARGE SCALE GENOMIC DNA]</scope>
    <source>
        <strain evidence="7">ANa2</strain>
        <tissue evidence="7">Whole body excluding digestive tract and cuticle</tissue>
    </source>
</reference>
<evidence type="ECO:0000256" key="1">
    <source>
        <dbReference type="ARBA" id="ARBA00004613"/>
    </source>
</evidence>
<evidence type="ECO:0000256" key="2">
    <source>
        <dbReference type="ARBA" id="ARBA00010701"/>
    </source>
</evidence>
<comment type="subcellular location">
    <subcellularLocation>
        <location evidence="1">Secreted</location>
    </subcellularLocation>
</comment>
<dbReference type="AlphaFoldDB" id="A0A5N5TDP6"/>
<dbReference type="GO" id="GO:0016298">
    <property type="term" value="F:lipase activity"/>
    <property type="evidence" value="ECO:0007669"/>
    <property type="project" value="InterPro"/>
</dbReference>
<evidence type="ECO:0000259" key="6">
    <source>
        <dbReference type="Pfam" id="PF00151"/>
    </source>
</evidence>
<comment type="similarity">
    <text evidence="2 4">Belongs to the AB hydrolase superfamily. Lipase family.</text>
</comment>
<evidence type="ECO:0000256" key="4">
    <source>
        <dbReference type="RuleBase" id="RU004262"/>
    </source>
</evidence>
<dbReference type="Proteomes" id="UP000326759">
    <property type="component" value="Unassembled WGS sequence"/>
</dbReference>
<name>A0A5N5TDP6_9CRUS</name>
<keyword evidence="8" id="KW-1185">Reference proteome</keyword>
<dbReference type="OrthoDB" id="199913at2759"/>
<dbReference type="PANTHER" id="PTHR11610">
    <property type="entry name" value="LIPASE"/>
    <property type="match status" value="1"/>
</dbReference>
<dbReference type="Pfam" id="PF00151">
    <property type="entry name" value="Lipase"/>
    <property type="match status" value="1"/>
</dbReference>
<dbReference type="EMBL" id="SEYY01003358">
    <property type="protein sequence ID" value="KAB7504347.1"/>
    <property type="molecule type" value="Genomic_DNA"/>
</dbReference>
<keyword evidence="7" id="KW-0449">Lipoprotein</keyword>
<proteinExistence type="inferred from homology"/>
<dbReference type="GO" id="GO:0005615">
    <property type="term" value="C:extracellular space"/>
    <property type="evidence" value="ECO:0007669"/>
    <property type="project" value="TreeGrafter"/>
</dbReference>
<keyword evidence="3" id="KW-0964">Secreted</keyword>
<feature type="non-terminal residue" evidence="7">
    <location>
        <position position="312"/>
    </location>
</feature>
<feature type="signal peptide" evidence="5">
    <location>
        <begin position="1"/>
        <end position="30"/>
    </location>
</feature>
<evidence type="ECO:0000256" key="5">
    <source>
        <dbReference type="SAM" id="SignalP"/>
    </source>
</evidence>
<dbReference type="PANTHER" id="PTHR11610:SF173">
    <property type="entry name" value="LIPASE DOMAIN-CONTAINING PROTEIN-RELATED"/>
    <property type="match status" value="1"/>
</dbReference>
<comment type="caution">
    <text evidence="7">The sequence shown here is derived from an EMBL/GenBank/DDBJ whole genome shotgun (WGS) entry which is preliminary data.</text>
</comment>
<gene>
    <name evidence="7" type="primary">LPL</name>
    <name evidence="7" type="ORF">Anas_11227</name>
</gene>
<evidence type="ECO:0000313" key="7">
    <source>
        <dbReference type="EMBL" id="KAB7504347.1"/>
    </source>
</evidence>
<dbReference type="GO" id="GO:0016042">
    <property type="term" value="P:lipid catabolic process"/>
    <property type="evidence" value="ECO:0007669"/>
    <property type="project" value="TreeGrafter"/>
</dbReference>
<dbReference type="InterPro" id="IPR013818">
    <property type="entry name" value="Lipase"/>
</dbReference>
<feature type="domain" description="Lipase" evidence="6">
    <location>
        <begin position="30"/>
        <end position="310"/>
    </location>
</feature>
<dbReference type="SUPFAM" id="SSF53474">
    <property type="entry name" value="alpha/beta-Hydrolases"/>
    <property type="match status" value="1"/>
</dbReference>
<accession>A0A5N5TDP6</accession>
<evidence type="ECO:0000313" key="8">
    <source>
        <dbReference type="Proteomes" id="UP000326759"/>
    </source>
</evidence>
<feature type="chain" id="PRO_5024461186" evidence="5">
    <location>
        <begin position="31"/>
        <end position="312"/>
    </location>
</feature>
<dbReference type="InterPro" id="IPR000734">
    <property type="entry name" value="TAG_lipase"/>
</dbReference>
<dbReference type="InterPro" id="IPR029058">
    <property type="entry name" value="AB_hydrolase_fold"/>
</dbReference>
<protein>
    <submittedName>
        <fullName evidence="7">Lipoprotein lipase</fullName>
    </submittedName>
</protein>
<keyword evidence="5" id="KW-0732">Signal</keyword>
<sequence length="312" mass="35236">MLKSPKFFGALSNVFGVLVPILSSLDTAQASCDLDKSKVYFLVWTKNRTGDEDLHNLLPYSNESIEESMLDGELLSYIFFHDYLDSGIEQWILDSKSEILTSKDANIISICYEEVFSDLEYEQAIAEYVAKVLDWISDKIGIKSSRQHMIGHSLGAHIAGFTAQNMKRLPAGKVRRVTGLDPAGPSLSPLFRKKKFRIDKSQAKFVVIIHTNACDKPLNSSNGCYGLVDNVGHADFYNGGMWQTRMQQGNVWFWRTCKLSHQRVTDLLIESIKNSGKTFQSWRCRSWSKFKKGGCKKCPRKGCAIMGLHVSR</sequence>
<evidence type="ECO:0000256" key="3">
    <source>
        <dbReference type="ARBA" id="ARBA00022525"/>
    </source>
</evidence>
<dbReference type="PRINTS" id="PR00821">
    <property type="entry name" value="TAGLIPASE"/>
</dbReference>
<organism evidence="7 8">
    <name type="scientific">Armadillidium nasatum</name>
    <dbReference type="NCBI Taxonomy" id="96803"/>
    <lineage>
        <taxon>Eukaryota</taxon>
        <taxon>Metazoa</taxon>
        <taxon>Ecdysozoa</taxon>
        <taxon>Arthropoda</taxon>
        <taxon>Crustacea</taxon>
        <taxon>Multicrustacea</taxon>
        <taxon>Malacostraca</taxon>
        <taxon>Eumalacostraca</taxon>
        <taxon>Peracarida</taxon>
        <taxon>Isopoda</taxon>
        <taxon>Oniscidea</taxon>
        <taxon>Crinocheta</taxon>
        <taxon>Armadillidiidae</taxon>
        <taxon>Armadillidium</taxon>
    </lineage>
</organism>
<dbReference type="Gene3D" id="3.40.50.1820">
    <property type="entry name" value="alpha/beta hydrolase"/>
    <property type="match status" value="1"/>
</dbReference>